<evidence type="ECO:0000256" key="2">
    <source>
        <dbReference type="ARBA" id="ARBA00007935"/>
    </source>
</evidence>
<comment type="similarity">
    <text evidence="2">Belongs to the binding-protein-dependent transport system permease family. FecCD subfamily.</text>
</comment>
<evidence type="ECO:0000256" key="6">
    <source>
        <dbReference type="ARBA" id="ARBA00022989"/>
    </source>
</evidence>
<dbReference type="Gene3D" id="1.10.3470.10">
    <property type="entry name" value="ABC transporter involved in vitamin B12 uptake, BtuC"/>
    <property type="match status" value="1"/>
</dbReference>
<keyword evidence="4" id="KW-1003">Cell membrane</keyword>
<protein>
    <submittedName>
        <fullName evidence="10">Iron-uptake system permease protein FeuB</fullName>
    </submittedName>
</protein>
<name>A0A448PEU8_9ACTO</name>
<evidence type="ECO:0000313" key="11">
    <source>
        <dbReference type="Proteomes" id="UP000269542"/>
    </source>
</evidence>
<keyword evidence="7 9" id="KW-0472">Membrane</keyword>
<feature type="transmembrane region" description="Helical" evidence="9">
    <location>
        <begin position="325"/>
        <end position="346"/>
    </location>
</feature>
<dbReference type="SUPFAM" id="SSF81345">
    <property type="entry name" value="ABC transporter involved in vitamin B12 uptake, BtuC"/>
    <property type="match status" value="1"/>
</dbReference>
<dbReference type="Pfam" id="PF01032">
    <property type="entry name" value="FecCD"/>
    <property type="match status" value="1"/>
</dbReference>
<dbReference type="GO" id="GO:0005886">
    <property type="term" value="C:plasma membrane"/>
    <property type="evidence" value="ECO:0007669"/>
    <property type="project" value="UniProtKB-SubCell"/>
</dbReference>
<feature type="transmembrane region" description="Helical" evidence="9">
    <location>
        <begin position="352"/>
        <end position="371"/>
    </location>
</feature>
<dbReference type="GO" id="GO:0022857">
    <property type="term" value="F:transmembrane transporter activity"/>
    <property type="evidence" value="ECO:0007669"/>
    <property type="project" value="InterPro"/>
</dbReference>
<dbReference type="InterPro" id="IPR037294">
    <property type="entry name" value="ABC_BtuC-like"/>
</dbReference>
<sequence>MPSSKKKTSLAGRVTPAATVSPPRRLKPLNLEPARPCVNPASCPHTPTCSRSGRRGKFALLLAVSAITVVVLAGISTAIGGADMNLMDILLGRGSAEDMQVLRASRIPRTLAVVLSGAAMAVAGLVMQLLVRNRFVEPSTTGVTESAGLGILVATIFMPAMSLPIKMLVAVLFALAGTFALTAIVRSLPHRDIIVVPLIGLILSGVIGAGATFLAWEFSLQGTLNAWMTGDFSGIIRGRYELLWIVAAVAALAYIYADRFTVAGLGEDLARNLGLNFRAVQAFGLTIVAVVTGITTVVAGPLPFLGLVVPNLVSMVQGDYIRRSLPLVALVGAAFVLLADIIGRSLIYPAEIPVGVVMGIIGAGIFLVILVRRVK</sequence>
<keyword evidence="3" id="KW-0813">Transport</keyword>
<keyword evidence="5 9" id="KW-0812">Transmembrane</keyword>
<feature type="transmembrane region" description="Helical" evidence="9">
    <location>
        <begin position="240"/>
        <end position="257"/>
    </location>
</feature>
<feature type="region of interest" description="Disordered" evidence="8">
    <location>
        <begin position="1"/>
        <end position="24"/>
    </location>
</feature>
<evidence type="ECO:0000256" key="7">
    <source>
        <dbReference type="ARBA" id="ARBA00023136"/>
    </source>
</evidence>
<keyword evidence="11" id="KW-1185">Reference proteome</keyword>
<dbReference type="InterPro" id="IPR000522">
    <property type="entry name" value="ABC_transptr_permease_BtuC"/>
</dbReference>
<comment type="subcellular location">
    <subcellularLocation>
        <location evidence="1">Cell membrane</location>
        <topology evidence="1">Multi-pass membrane protein</topology>
    </subcellularLocation>
</comment>
<dbReference type="EMBL" id="LR134476">
    <property type="protein sequence ID" value="VEI13447.1"/>
    <property type="molecule type" value="Genomic_DNA"/>
</dbReference>
<evidence type="ECO:0000256" key="8">
    <source>
        <dbReference type="SAM" id="MobiDB-lite"/>
    </source>
</evidence>
<gene>
    <name evidence="10" type="primary">feuB</name>
    <name evidence="10" type="ORF">NCTC13354_01162</name>
</gene>
<proteinExistence type="inferred from homology"/>
<dbReference type="Proteomes" id="UP000269542">
    <property type="component" value="Chromosome"/>
</dbReference>
<organism evidence="10 11">
    <name type="scientific">Trueperella bialowiezensis</name>
    <dbReference type="NCBI Taxonomy" id="312285"/>
    <lineage>
        <taxon>Bacteria</taxon>
        <taxon>Bacillati</taxon>
        <taxon>Actinomycetota</taxon>
        <taxon>Actinomycetes</taxon>
        <taxon>Actinomycetales</taxon>
        <taxon>Actinomycetaceae</taxon>
        <taxon>Trueperella</taxon>
    </lineage>
</organism>
<evidence type="ECO:0000256" key="3">
    <source>
        <dbReference type="ARBA" id="ARBA00022448"/>
    </source>
</evidence>
<feature type="transmembrane region" description="Helical" evidence="9">
    <location>
        <begin position="167"/>
        <end position="188"/>
    </location>
</feature>
<dbReference type="CDD" id="cd06550">
    <property type="entry name" value="TM_ABC_iron-siderophores_like"/>
    <property type="match status" value="1"/>
</dbReference>
<evidence type="ECO:0000256" key="5">
    <source>
        <dbReference type="ARBA" id="ARBA00022692"/>
    </source>
</evidence>
<evidence type="ECO:0000313" key="10">
    <source>
        <dbReference type="EMBL" id="VEI13447.1"/>
    </source>
</evidence>
<dbReference type="KEGG" id="tbw:NCTC13354_01162"/>
<evidence type="ECO:0000256" key="4">
    <source>
        <dbReference type="ARBA" id="ARBA00022475"/>
    </source>
</evidence>
<dbReference type="PANTHER" id="PTHR30472:SF27">
    <property type="entry name" value="PETROBACTIN IMPORT SYSTEM PERMEASE PROTEIN YCLN"/>
    <property type="match status" value="1"/>
</dbReference>
<evidence type="ECO:0000256" key="1">
    <source>
        <dbReference type="ARBA" id="ARBA00004651"/>
    </source>
</evidence>
<feature type="transmembrane region" description="Helical" evidence="9">
    <location>
        <begin position="282"/>
        <end position="313"/>
    </location>
</feature>
<feature type="transmembrane region" description="Helical" evidence="9">
    <location>
        <begin position="111"/>
        <end position="131"/>
    </location>
</feature>
<dbReference type="PANTHER" id="PTHR30472">
    <property type="entry name" value="FERRIC ENTEROBACTIN TRANSPORT SYSTEM PERMEASE PROTEIN"/>
    <property type="match status" value="1"/>
</dbReference>
<keyword evidence="6 9" id="KW-1133">Transmembrane helix</keyword>
<accession>A0A448PEU8</accession>
<feature type="transmembrane region" description="Helical" evidence="9">
    <location>
        <begin position="194"/>
        <end position="219"/>
    </location>
</feature>
<dbReference type="OrthoDB" id="9811975at2"/>
<evidence type="ECO:0000256" key="9">
    <source>
        <dbReference type="SAM" id="Phobius"/>
    </source>
</evidence>
<dbReference type="GO" id="GO:0033214">
    <property type="term" value="P:siderophore-iron import into cell"/>
    <property type="evidence" value="ECO:0007669"/>
    <property type="project" value="TreeGrafter"/>
</dbReference>
<feature type="transmembrane region" description="Helical" evidence="9">
    <location>
        <begin position="58"/>
        <end position="82"/>
    </location>
</feature>
<dbReference type="AlphaFoldDB" id="A0A448PEU8"/>
<reference evidence="10 11" key="1">
    <citation type="submission" date="2018-12" db="EMBL/GenBank/DDBJ databases">
        <authorList>
            <consortium name="Pathogen Informatics"/>
        </authorList>
    </citation>
    <scope>NUCLEOTIDE SEQUENCE [LARGE SCALE GENOMIC DNA]</scope>
    <source>
        <strain evidence="10 11">NCTC13354</strain>
    </source>
</reference>